<accession>A0ABV3J5C8</accession>
<proteinExistence type="predicted"/>
<reference evidence="1 2" key="1">
    <citation type="submission" date="2024-06" db="EMBL/GenBank/DDBJ databases">
        <title>The Natural Products Discovery Center: Release of the First 8490 Sequenced Strains for Exploring Actinobacteria Biosynthetic Diversity.</title>
        <authorList>
            <person name="Kalkreuter E."/>
            <person name="Kautsar S.A."/>
            <person name="Yang D."/>
            <person name="Bader C.D."/>
            <person name="Teijaro C.N."/>
            <person name="Fluegel L."/>
            <person name="Davis C.M."/>
            <person name="Simpson J.R."/>
            <person name="Lauterbach L."/>
            <person name="Steele A.D."/>
            <person name="Gui C."/>
            <person name="Meng S."/>
            <person name="Li G."/>
            <person name="Viehrig K."/>
            <person name="Ye F."/>
            <person name="Su P."/>
            <person name="Kiefer A.F."/>
            <person name="Nichols A."/>
            <person name="Cepeda A.J."/>
            <person name="Yan W."/>
            <person name="Fan B."/>
            <person name="Jiang Y."/>
            <person name="Adhikari A."/>
            <person name="Zheng C.-J."/>
            <person name="Schuster L."/>
            <person name="Cowan T.M."/>
            <person name="Smanski M.J."/>
            <person name="Chevrette M.G."/>
            <person name="De Carvalho L.P.S."/>
            <person name="Shen B."/>
        </authorList>
    </citation>
    <scope>NUCLEOTIDE SEQUENCE [LARGE SCALE GENOMIC DNA]</scope>
    <source>
        <strain evidence="1 2">NPDC053791</strain>
    </source>
</reference>
<keyword evidence="2" id="KW-1185">Reference proteome</keyword>
<dbReference type="Proteomes" id="UP001552479">
    <property type="component" value="Unassembled WGS sequence"/>
</dbReference>
<sequence length="104" mass="12012">MAKHLLRLRLKAIDRCPRRALVLTDTPDPACQHCEGEGGHNYDYGDPETGEYAGTEWEPCPCWDENRAWTVLPLPRLRRPRFLSRRHAVRDPWGPAGYSDEPPF</sequence>
<organism evidence="1 2">
    <name type="scientific">Streptomyces roseoverticillatus</name>
    <dbReference type="NCBI Taxonomy" id="66429"/>
    <lineage>
        <taxon>Bacteria</taxon>
        <taxon>Bacillati</taxon>
        <taxon>Actinomycetota</taxon>
        <taxon>Actinomycetes</taxon>
        <taxon>Kitasatosporales</taxon>
        <taxon>Streptomycetaceae</taxon>
        <taxon>Streptomyces</taxon>
    </lineage>
</organism>
<dbReference type="EMBL" id="JBFASG010000062">
    <property type="protein sequence ID" value="MEV4927888.1"/>
    <property type="molecule type" value="Genomic_DNA"/>
</dbReference>
<evidence type="ECO:0000313" key="2">
    <source>
        <dbReference type="Proteomes" id="UP001552479"/>
    </source>
</evidence>
<evidence type="ECO:0000313" key="1">
    <source>
        <dbReference type="EMBL" id="MEV4927888.1"/>
    </source>
</evidence>
<gene>
    <name evidence="1" type="ORF">AB0L03_34650</name>
</gene>
<name>A0ABV3J5C8_9ACTN</name>
<dbReference type="RefSeq" id="WP_366090920.1">
    <property type="nucleotide sequence ID" value="NZ_JBFASG010000062.1"/>
</dbReference>
<comment type="caution">
    <text evidence="1">The sequence shown here is derived from an EMBL/GenBank/DDBJ whole genome shotgun (WGS) entry which is preliminary data.</text>
</comment>
<protein>
    <submittedName>
        <fullName evidence="1">Uncharacterized protein</fullName>
    </submittedName>
</protein>